<gene>
    <name evidence="7" type="ORF">MCHLO_15918</name>
</gene>
<keyword evidence="2 5" id="KW-0808">Transferase</keyword>
<sequence length="244" mass="26588">MIHSLLCDTGRAPGEGEQDGRAACTSEFVLLWGTGNVIEEGGPALFRHWQVVGLVMPRATSDKFTRAPQASAKASFPETSSSSKDVSTAGARHPIFKTEQSGQPILKDPLVAQGESSTRQIRNGPRSRGRSWNREFNGGRILEKAIHVTAVEFDPRIAAKLTKRVQGKPGADTLSITIGDFVKADLPYFDVCIPNTPDQISPPLVFRLLSHHPLPRSGRNYGRDEVCICSRTSTKVDHIMNATS</sequence>
<dbReference type="Pfam" id="PF00398">
    <property type="entry name" value="RrnaAD"/>
    <property type="match status" value="1"/>
</dbReference>
<reference evidence="7" key="1">
    <citation type="submission" date="2014-09" db="EMBL/GenBank/DDBJ databases">
        <title>Genome sequence of the luminous mushroom Mycena chlorophos for searching fungal bioluminescence genes.</title>
        <authorList>
            <person name="Tanaka Y."/>
            <person name="Kasuga D."/>
            <person name="Oba Y."/>
            <person name="Hase S."/>
            <person name="Sato K."/>
            <person name="Oba Y."/>
            <person name="Sakakibara Y."/>
        </authorList>
    </citation>
    <scope>NUCLEOTIDE SEQUENCE</scope>
</reference>
<proteinExistence type="inferred from homology"/>
<evidence type="ECO:0000256" key="2">
    <source>
        <dbReference type="ARBA" id="ARBA00022679"/>
    </source>
</evidence>
<protein>
    <recommendedName>
        <fullName evidence="5">rRNA adenine N(6)-methyltransferase</fullName>
        <ecNumber evidence="5">2.1.1.-</ecNumber>
    </recommendedName>
</protein>
<evidence type="ECO:0000256" key="1">
    <source>
        <dbReference type="ARBA" id="ARBA00022603"/>
    </source>
</evidence>
<keyword evidence="8" id="KW-1185">Reference proteome</keyword>
<organism evidence="7 8">
    <name type="scientific">Mycena chlorophos</name>
    <name type="common">Agaric fungus</name>
    <name type="synonym">Agaricus chlorophos</name>
    <dbReference type="NCBI Taxonomy" id="658473"/>
    <lineage>
        <taxon>Eukaryota</taxon>
        <taxon>Fungi</taxon>
        <taxon>Dikarya</taxon>
        <taxon>Basidiomycota</taxon>
        <taxon>Agaricomycotina</taxon>
        <taxon>Agaricomycetes</taxon>
        <taxon>Agaricomycetidae</taxon>
        <taxon>Agaricales</taxon>
        <taxon>Marasmiineae</taxon>
        <taxon>Mycenaceae</taxon>
        <taxon>Mycena</taxon>
    </lineage>
</organism>
<keyword evidence="1 5" id="KW-0489">Methyltransferase</keyword>
<evidence type="ECO:0000313" key="8">
    <source>
        <dbReference type="Proteomes" id="UP000815677"/>
    </source>
</evidence>
<dbReference type="EMBL" id="DF849890">
    <property type="protein sequence ID" value="GAT59659.1"/>
    <property type="molecule type" value="Genomic_DNA"/>
</dbReference>
<evidence type="ECO:0000313" key="7">
    <source>
        <dbReference type="EMBL" id="GAT59659.1"/>
    </source>
</evidence>
<evidence type="ECO:0000256" key="5">
    <source>
        <dbReference type="RuleBase" id="RU362106"/>
    </source>
</evidence>
<dbReference type="PANTHER" id="PTHR11727">
    <property type="entry name" value="DIMETHYLADENOSINE TRANSFERASE"/>
    <property type="match status" value="1"/>
</dbReference>
<evidence type="ECO:0000256" key="4">
    <source>
        <dbReference type="ARBA" id="ARBA00022884"/>
    </source>
</evidence>
<evidence type="ECO:0000256" key="6">
    <source>
        <dbReference type="SAM" id="MobiDB-lite"/>
    </source>
</evidence>
<keyword evidence="4" id="KW-0694">RNA-binding</keyword>
<name>A0ABQ0M8N4_MYCCL</name>
<dbReference type="InterPro" id="IPR001737">
    <property type="entry name" value="KsgA/Erm"/>
</dbReference>
<feature type="region of interest" description="Disordered" evidence="6">
    <location>
        <begin position="66"/>
        <end position="134"/>
    </location>
</feature>
<dbReference type="Gene3D" id="3.40.50.150">
    <property type="entry name" value="Vaccinia Virus protein VP39"/>
    <property type="match status" value="1"/>
</dbReference>
<comment type="similarity">
    <text evidence="5">Belongs to the class I-like SAM-binding methyltransferase superfamily. rRNA adenine N(6)-methyltransferase family.</text>
</comment>
<feature type="compositionally biased region" description="Polar residues" evidence="6">
    <location>
        <begin position="77"/>
        <end position="86"/>
    </location>
</feature>
<evidence type="ECO:0000256" key="3">
    <source>
        <dbReference type="ARBA" id="ARBA00022691"/>
    </source>
</evidence>
<dbReference type="Proteomes" id="UP000815677">
    <property type="component" value="Unassembled WGS sequence"/>
</dbReference>
<dbReference type="EC" id="2.1.1.-" evidence="5"/>
<keyword evidence="5" id="KW-0698">rRNA processing</keyword>
<dbReference type="PANTHER" id="PTHR11727:SF7">
    <property type="entry name" value="DIMETHYLADENOSINE TRANSFERASE-RELATED"/>
    <property type="match status" value="1"/>
</dbReference>
<keyword evidence="3 5" id="KW-0949">S-adenosyl-L-methionine</keyword>
<dbReference type="SUPFAM" id="SSF53335">
    <property type="entry name" value="S-adenosyl-L-methionine-dependent methyltransferases"/>
    <property type="match status" value="1"/>
</dbReference>
<accession>A0ABQ0M8N4</accession>
<feature type="region of interest" description="Disordered" evidence="6">
    <location>
        <begin position="1"/>
        <end position="20"/>
    </location>
</feature>
<dbReference type="InterPro" id="IPR029063">
    <property type="entry name" value="SAM-dependent_MTases_sf"/>
</dbReference>